<dbReference type="InterPro" id="IPR013785">
    <property type="entry name" value="Aldolase_TIM"/>
</dbReference>
<dbReference type="NCBIfam" id="TIGR01362">
    <property type="entry name" value="KDO8P_synth"/>
    <property type="match status" value="1"/>
</dbReference>
<evidence type="ECO:0000256" key="5">
    <source>
        <dbReference type="ARBA" id="ARBA00022679"/>
    </source>
</evidence>
<comment type="similarity">
    <text evidence="2">Belongs to the KdsA family.</text>
</comment>
<sequence length="269" mass="28961">MGKEVNVGNIIFGSDTLPLIAGPCVIESLDHSLKMAESIQKITEKINMPFIFKSSFDKANRTSMDSFRGPDMDKGLEILSAVKSEVGISILTDVHLPDQCLPVSEVADVLQIPAFLCRQTDLLMAAGKTGTPVNIKKGQFLAPEKMKHAAEKIATTGNQNILLTERGTSFGYGLISDMTSIPIMQESGYPVVFDATHSAQIPGGGAKTGGQRDNIPILAKTAVAAGCDGIFMEVHDQPDKAKSDAATQWPLNSLEELLRTLLKIHEVVR</sequence>
<organism evidence="8">
    <name type="scientific">hydrothermal vent metagenome</name>
    <dbReference type="NCBI Taxonomy" id="652676"/>
    <lineage>
        <taxon>unclassified sequences</taxon>
        <taxon>metagenomes</taxon>
        <taxon>ecological metagenomes</taxon>
    </lineage>
</organism>
<feature type="domain" description="DAHP synthetase I/KDSA" evidence="7">
    <location>
        <begin position="9"/>
        <end position="265"/>
    </location>
</feature>
<proteinExistence type="inferred from homology"/>
<dbReference type="GO" id="GO:0005737">
    <property type="term" value="C:cytoplasm"/>
    <property type="evidence" value="ECO:0007669"/>
    <property type="project" value="UniProtKB-SubCell"/>
</dbReference>
<dbReference type="Pfam" id="PF00793">
    <property type="entry name" value="DAHP_synth_1"/>
    <property type="match status" value="1"/>
</dbReference>
<dbReference type="EC" id="2.5.1.55" evidence="3"/>
<dbReference type="EMBL" id="FAXC01000259">
    <property type="protein sequence ID" value="CUV09515.1"/>
    <property type="molecule type" value="Genomic_DNA"/>
</dbReference>
<dbReference type="NCBIfam" id="NF003543">
    <property type="entry name" value="PRK05198.1"/>
    <property type="match status" value="1"/>
</dbReference>
<keyword evidence="4" id="KW-0963">Cytoplasm</keyword>
<evidence type="ECO:0000256" key="2">
    <source>
        <dbReference type="ARBA" id="ARBA00010499"/>
    </source>
</evidence>
<dbReference type="AlphaFoldDB" id="A0A160VFZ9"/>
<evidence type="ECO:0000256" key="6">
    <source>
        <dbReference type="ARBA" id="ARBA00049112"/>
    </source>
</evidence>
<dbReference type="GO" id="GO:0008676">
    <property type="term" value="F:3-deoxy-8-phosphooctulonate synthase activity"/>
    <property type="evidence" value="ECO:0007669"/>
    <property type="project" value="UniProtKB-EC"/>
</dbReference>
<dbReference type="PANTHER" id="PTHR21057">
    <property type="entry name" value="PHOSPHO-2-DEHYDRO-3-DEOXYHEPTONATE ALDOLASE"/>
    <property type="match status" value="1"/>
</dbReference>
<gene>
    <name evidence="8" type="ORF">MGWOODY_Mmi787</name>
</gene>
<accession>A0A160VFZ9</accession>
<keyword evidence="5 8" id="KW-0808">Transferase</keyword>
<evidence type="ECO:0000256" key="1">
    <source>
        <dbReference type="ARBA" id="ARBA00004496"/>
    </source>
</evidence>
<name>A0A160VFZ9_9ZZZZ</name>
<evidence type="ECO:0000259" key="7">
    <source>
        <dbReference type="Pfam" id="PF00793"/>
    </source>
</evidence>
<evidence type="ECO:0000313" key="8">
    <source>
        <dbReference type="EMBL" id="CUV09515.1"/>
    </source>
</evidence>
<dbReference type="InterPro" id="IPR006269">
    <property type="entry name" value="KDO8P_synthase"/>
</dbReference>
<dbReference type="Gene3D" id="3.20.20.70">
    <property type="entry name" value="Aldolase class I"/>
    <property type="match status" value="1"/>
</dbReference>
<comment type="subcellular location">
    <subcellularLocation>
        <location evidence="1">Cytoplasm</location>
    </subcellularLocation>
</comment>
<dbReference type="InterPro" id="IPR006218">
    <property type="entry name" value="DAHP1/KDSA"/>
</dbReference>
<comment type="catalytic activity">
    <reaction evidence="6">
        <text>D-arabinose 5-phosphate + phosphoenolpyruvate + H2O = 3-deoxy-alpha-D-manno-2-octulosonate-8-phosphate + phosphate</text>
        <dbReference type="Rhea" id="RHEA:14053"/>
        <dbReference type="ChEBI" id="CHEBI:15377"/>
        <dbReference type="ChEBI" id="CHEBI:43474"/>
        <dbReference type="ChEBI" id="CHEBI:57693"/>
        <dbReference type="ChEBI" id="CHEBI:58702"/>
        <dbReference type="ChEBI" id="CHEBI:85985"/>
        <dbReference type="EC" id="2.5.1.55"/>
    </reaction>
</comment>
<protein>
    <recommendedName>
        <fullName evidence="3">3-deoxy-8-phosphooctulonate synthase</fullName>
        <ecNumber evidence="3">2.5.1.55</ecNumber>
    </recommendedName>
</protein>
<dbReference type="SUPFAM" id="SSF51569">
    <property type="entry name" value="Aldolase"/>
    <property type="match status" value="1"/>
</dbReference>
<evidence type="ECO:0000256" key="4">
    <source>
        <dbReference type="ARBA" id="ARBA00022490"/>
    </source>
</evidence>
<evidence type="ECO:0000256" key="3">
    <source>
        <dbReference type="ARBA" id="ARBA00012693"/>
    </source>
</evidence>
<reference evidence="8" key="1">
    <citation type="submission" date="2015-10" db="EMBL/GenBank/DDBJ databases">
        <authorList>
            <person name="Gilbert D.G."/>
        </authorList>
    </citation>
    <scope>NUCLEOTIDE SEQUENCE</scope>
</reference>